<evidence type="ECO:0000313" key="4">
    <source>
        <dbReference type="Proteomes" id="UP000198923"/>
    </source>
</evidence>
<evidence type="ECO:0000259" key="2">
    <source>
        <dbReference type="Pfam" id="PF13613"/>
    </source>
</evidence>
<gene>
    <name evidence="3" type="ORF">SAMN05421505_13447</name>
</gene>
<accession>A0A1G8HXH1</accession>
<dbReference type="Proteomes" id="UP000198923">
    <property type="component" value="Unassembled WGS sequence"/>
</dbReference>
<keyword evidence="3" id="KW-0378">Hydrolase</keyword>
<dbReference type="Pfam" id="PF13613">
    <property type="entry name" value="HTH_Tnp_4"/>
    <property type="match status" value="1"/>
</dbReference>
<dbReference type="InterPro" id="IPR027805">
    <property type="entry name" value="Transposase_HTH_dom"/>
</dbReference>
<reference evidence="3 4" key="1">
    <citation type="submission" date="2016-10" db="EMBL/GenBank/DDBJ databases">
        <authorList>
            <person name="de Groot N.N."/>
        </authorList>
    </citation>
    <scope>NUCLEOTIDE SEQUENCE [LARGE SCALE GENOMIC DNA]</scope>
    <source>
        <strain evidence="3 4">CPCC 201354</strain>
    </source>
</reference>
<protein>
    <submittedName>
        <fullName evidence="3">Helix-turn-helix of DDE superfamily endonuclease</fullName>
    </submittedName>
</protein>
<organism evidence="3 4">
    <name type="scientific">Sinosporangium album</name>
    <dbReference type="NCBI Taxonomy" id="504805"/>
    <lineage>
        <taxon>Bacteria</taxon>
        <taxon>Bacillati</taxon>
        <taxon>Actinomycetota</taxon>
        <taxon>Actinomycetes</taxon>
        <taxon>Streptosporangiales</taxon>
        <taxon>Streptosporangiaceae</taxon>
        <taxon>Sinosporangium</taxon>
    </lineage>
</organism>
<evidence type="ECO:0000256" key="1">
    <source>
        <dbReference type="SAM" id="MobiDB-lite"/>
    </source>
</evidence>
<dbReference type="GO" id="GO:0004519">
    <property type="term" value="F:endonuclease activity"/>
    <property type="evidence" value="ECO:0007669"/>
    <property type="project" value="UniProtKB-KW"/>
</dbReference>
<keyword evidence="3" id="KW-0255">Endonuclease</keyword>
<sequence>MEPVGRIRRRALRLRLDQQTHAAGHHLKRRDPPAVPAAGLIRRRRKAVGSVWRRLNPGQQAMLVPVHLRKGETFRELGAGFGVSAATAWRYVEETVAFLSARSRSSAGCWGRPGGTGCTTWCSTARSSGPTGSGPTGRTTPANIARTA</sequence>
<name>A0A1G8HXH1_9ACTN</name>
<dbReference type="STRING" id="504805.SAMN05421505_13447"/>
<dbReference type="EMBL" id="FNCN01000034">
    <property type="protein sequence ID" value="SDI11359.1"/>
    <property type="molecule type" value="Genomic_DNA"/>
</dbReference>
<keyword evidence="3" id="KW-0540">Nuclease</keyword>
<proteinExistence type="predicted"/>
<keyword evidence="4" id="KW-1185">Reference proteome</keyword>
<feature type="region of interest" description="Disordered" evidence="1">
    <location>
        <begin position="125"/>
        <end position="148"/>
    </location>
</feature>
<dbReference type="AlphaFoldDB" id="A0A1G8HXH1"/>
<feature type="domain" description="Transposase Helix-turn-helix" evidence="2">
    <location>
        <begin position="53"/>
        <end position="103"/>
    </location>
</feature>
<evidence type="ECO:0000313" key="3">
    <source>
        <dbReference type="EMBL" id="SDI11359.1"/>
    </source>
</evidence>